<dbReference type="SMART" id="SM00315">
    <property type="entry name" value="RGS"/>
    <property type="match status" value="1"/>
</dbReference>
<accession>A0A915ALV9</accession>
<feature type="region of interest" description="Disordered" evidence="3">
    <location>
        <begin position="548"/>
        <end position="581"/>
    </location>
</feature>
<dbReference type="SUPFAM" id="SSF64268">
    <property type="entry name" value="PX domain"/>
    <property type="match status" value="1"/>
</dbReference>
<dbReference type="SMART" id="SM00313">
    <property type="entry name" value="PXA"/>
    <property type="match status" value="1"/>
</dbReference>
<keyword evidence="2" id="KW-0175">Coiled coil</keyword>
<dbReference type="Gene3D" id="1.10.167.10">
    <property type="entry name" value="Regulator of G-protein Signalling 4, domain 2"/>
    <property type="match status" value="1"/>
</dbReference>
<dbReference type="PANTHER" id="PTHR22775">
    <property type="entry name" value="SORTING NEXIN"/>
    <property type="match status" value="1"/>
</dbReference>
<evidence type="ECO:0000259" key="7">
    <source>
        <dbReference type="PROSITE" id="PS51207"/>
    </source>
</evidence>
<evidence type="ECO:0000256" key="2">
    <source>
        <dbReference type="SAM" id="Coils"/>
    </source>
</evidence>
<dbReference type="PROSITE" id="PS50195">
    <property type="entry name" value="PX"/>
    <property type="match status" value="1"/>
</dbReference>
<feature type="transmembrane region" description="Helical" evidence="4">
    <location>
        <begin position="31"/>
        <end position="48"/>
    </location>
</feature>
<dbReference type="Pfam" id="PF00787">
    <property type="entry name" value="PX"/>
    <property type="match status" value="1"/>
</dbReference>
<dbReference type="WBParaSite" id="PgR011_g065_t06">
    <property type="protein sequence ID" value="PgR011_g065_t06"/>
    <property type="gene ID" value="PgR011_g065"/>
</dbReference>
<dbReference type="PANTHER" id="PTHR22775:SF3">
    <property type="entry name" value="SORTING NEXIN-13"/>
    <property type="match status" value="1"/>
</dbReference>
<dbReference type="Pfam" id="PF02194">
    <property type="entry name" value="PXA"/>
    <property type="match status" value="1"/>
</dbReference>
<dbReference type="Pfam" id="PF00615">
    <property type="entry name" value="RGS"/>
    <property type="match status" value="1"/>
</dbReference>
<evidence type="ECO:0000313" key="8">
    <source>
        <dbReference type="Proteomes" id="UP000887569"/>
    </source>
</evidence>
<dbReference type="PROSITE" id="PS51207">
    <property type="entry name" value="PXA"/>
    <property type="match status" value="1"/>
</dbReference>
<dbReference type="InterPro" id="IPR001683">
    <property type="entry name" value="PX_dom"/>
</dbReference>
<dbReference type="AlphaFoldDB" id="A0A915ALV9"/>
<feature type="compositionally biased region" description="Polar residues" evidence="3">
    <location>
        <begin position="551"/>
        <end position="579"/>
    </location>
</feature>
<dbReference type="WBParaSite" id="PgR011_g065_t08">
    <property type="protein sequence ID" value="PgR011_g065_t08"/>
    <property type="gene ID" value="PgR011_g065"/>
</dbReference>
<organism evidence="8 10">
    <name type="scientific">Parascaris univalens</name>
    <name type="common">Nematode worm</name>
    <dbReference type="NCBI Taxonomy" id="6257"/>
    <lineage>
        <taxon>Eukaryota</taxon>
        <taxon>Metazoa</taxon>
        <taxon>Ecdysozoa</taxon>
        <taxon>Nematoda</taxon>
        <taxon>Chromadorea</taxon>
        <taxon>Rhabditida</taxon>
        <taxon>Spirurina</taxon>
        <taxon>Ascaridomorpha</taxon>
        <taxon>Ascaridoidea</taxon>
        <taxon>Ascarididae</taxon>
        <taxon>Parascaris</taxon>
    </lineage>
</organism>
<dbReference type="InterPro" id="IPR036305">
    <property type="entry name" value="RGS_sf"/>
</dbReference>
<keyword evidence="4" id="KW-0472">Membrane</keyword>
<sequence length="971" mass="111077">MIRWIYRRVSGSSKSRTAYDRLIMTLMKGSSRFYCLLAISLFLSSFGFSTFGTIISLILFFIIGFIIFALKSGYENSERLFKDFDEIAQKHRFSCGIPRFIANRERFIDKSNYEQEHSMAQSPILDPILEQILGYVIRDFVENWYATITSDQLFKESLKRSTRRTIAAFSQCVRKVDFVPLLTQYIVDDFASHLRLYRKAKEYAQSMHGDNYTNDELEAKFFDLELEMEKCYCRDLVSTTPQYENAYLHDVTDILLYLLMPSEDFRSRPLRFLVREITVRRIILPILDMFSDPDYINHMVVWLLSEVQLRSEDFITILETSKDVQELEAILESLCDEAAALRAKDTGGEQGVLVKQQLASIDYVGGIIKRRMGHLTATPPSTDSHMLSTTNVEEDTLVQLPIHVVLTNNIGVTHFTDFLASVGGQNLIDCYLAIEGFKVSVEHQLRGLAIGETLERDVYETIKEAANFLYHQYLSQEAITRVSLDDTIVNKFLSLLRNDESPDIWFEQIQEKIMDILKNDERFYPAFKKDVLYVKMLAELGINSDEFEAGHSNNSSASDDLSMTNSSNAPFVEEQSNPKTEVEKVEDRLKEGTHVIIETLGIGQQGKQTFALYNVRVSRIDNNGKSSSGWNVLRRYSDFHTLHSLIQSKYPKLNNLCFPGKKTFNNLDSHFLEKRTKALNVYMMSILKASVLEANPGLEQIIFNFLSQKDYVGEREGLSKKVVNAMFDPIRHGVRAFGNAVTAVPDSVYGGVTRMGDGINKAAQQIIGTQPQQNQSSINSDVDSSRVAAAFNDQQWMESIPLRVLVLMIDEVFGVRGRNAWFRRRLVALLRQFVHATMGSSINRKIIDIVQWLTSQQQVAQYLVAFRNALWPGGQLAETTECRSHASQLRTRVLARTLLLGALPDELRLFFGAETTNMGISNIADALQNRRLNRRLLYVLFERLLVTIFPDNRFEKIFPQLHSKSPRTKTF</sequence>
<dbReference type="InterPro" id="IPR036871">
    <property type="entry name" value="PX_dom_sf"/>
</dbReference>
<reference evidence="9 10" key="1">
    <citation type="submission" date="2022-11" db="UniProtKB">
        <authorList>
            <consortium name="WormBaseParasite"/>
        </authorList>
    </citation>
    <scope>IDENTIFICATION</scope>
</reference>
<protein>
    <submittedName>
        <fullName evidence="9 10">Sorting nexin-13</fullName>
    </submittedName>
</protein>
<dbReference type="GO" id="GO:0035091">
    <property type="term" value="F:phosphatidylinositol binding"/>
    <property type="evidence" value="ECO:0007669"/>
    <property type="project" value="InterPro"/>
</dbReference>
<dbReference type="WBParaSite" id="PgR011_g065_t10">
    <property type="protein sequence ID" value="PgR011_g065_t10"/>
    <property type="gene ID" value="PgR011_g065"/>
</dbReference>
<evidence type="ECO:0000256" key="3">
    <source>
        <dbReference type="SAM" id="MobiDB-lite"/>
    </source>
</evidence>
<evidence type="ECO:0000259" key="5">
    <source>
        <dbReference type="PROSITE" id="PS50132"/>
    </source>
</evidence>
<dbReference type="WBParaSite" id="PgR011_g065_t07">
    <property type="protein sequence ID" value="PgR011_g065_t07"/>
    <property type="gene ID" value="PgR011_g065"/>
</dbReference>
<dbReference type="GO" id="GO:0005769">
    <property type="term" value="C:early endosome"/>
    <property type="evidence" value="ECO:0007669"/>
    <property type="project" value="TreeGrafter"/>
</dbReference>
<dbReference type="InterPro" id="IPR013937">
    <property type="entry name" value="Sorting_nexin_C"/>
</dbReference>
<keyword evidence="8" id="KW-1185">Reference proteome</keyword>
<dbReference type="Proteomes" id="UP000887569">
    <property type="component" value="Unplaced"/>
</dbReference>
<dbReference type="Pfam" id="PF08628">
    <property type="entry name" value="Nexin_C"/>
    <property type="match status" value="1"/>
</dbReference>
<evidence type="ECO:0000313" key="9">
    <source>
        <dbReference type="WBParaSite" id="PgR011_g065_t05"/>
    </source>
</evidence>
<feature type="domain" description="PXA" evidence="7">
    <location>
        <begin position="122"/>
        <end position="308"/>
    </location>
</feature>
<evidence type="ECO:0000256" key="4">
    <source>
        <dbReference type="SAM" id="Phobius"/>
    </source>
</evidence>
<dbReference type="InterPro" id="IPR044926">
    <property type="entry name" value="RGS_subdomain_2"/>
</dbReference>
<dbReference type="SMART" id="SM00312">
    <property type="entry name" value="PX"/>
    <property type="match status" value="1"/>
</dbReference>
<proteinExistence type="inferred from homology"/>
<evidence type="ECO:0000259" key="6">
    <source>
        <dbReference type="PROSITE" id="PS50195"/>
    </source>
</evidence>
<dbReference type="WBParaSite" id="PgR011_g065_t09">
    <property type="protein sequence ID" value="PgR011_g065_t09"/>
    <property type="gene ID" value="PgR011_g065"/>
</dbReference>
<evidence type="ECO:0000256" key="1">
    <source>
        <dbReference type="ARBA" id="ARBA00010883"/>
    </source>
</evidence>
<dbReference type="PROSITE" id="PS50132">
    <property type="entry name" value="RGS"/>
    <property type="match status" value="1"/>
</dbReference>
<name>A0A915ALV9_PARUN</name>
<keyword evidence="4" id="KW-1133">Transmembrane helix</keyword>
<dbReference type="SUPFAM" id="SSF48097">
    <property type="entry name" value="Regulator of G-protein signaling, RGS"/>
    <property type="match status" value="1"/>
</dbReference>
<feature type="domain" description="RGS" evidence="5">
    <location>
        <begin position="401"/>
        <end position="520"/>
    </location>
</feature>
<evidence type="ECO:0000313" key="10">
    <source>
        <dbReference type="WBParaSite" id="PgR011_g065_t06"/>
    </source>
</evidence>
<dbReference type="InterPro" id="IPR016137">
    <property type="entry name" value="RGS"/>
</dbReference>
<feature type="domain" description="PX" evidence="6">
    <location>
        <begin position="591"/>
        <end position="713"/>
    </location>
</feature>
<dbReference type="InterPro" id="IPR003114">
    <property type="entry name" value="Phox_assoc"/>
</dbReference>
<dbReference type="WBParaSite" id="PgR011_g065_t05">
    <property type="protein sequence ID" value="PgR011_g065_t05"/>
    <property type="gene ID" value="PgR011_g065"/>
</dbReference>
<dbReference type="Gene3D" id="3.30.1520.10">
    <property type="entry name" value="Phox-like domain"/>
    <property type="match status" value="1"/>
</dbReference>
<feature type="coiled-coil region" evidence="2">
    <location>
        <begin position="317"/>
        <end position="344"/>
    </location>
</feature>
<keyword evidence="4" id="KW-0812">Transmembrane</keyword>
<comment type="similarity">
    <text evidence="1">Belongs to the sorting nexin family.</text>
</comment>